<keyword evidence="3" id="KW-1185">Reference proteome</keyword>
<dbReference type="Proteomes" id="UP001215280">
    <property type="component" value="Unassembled WGS sequence"/>
</dbReference>
<feature type="region of interest" description="Disordered" evidence="1">
    <location>
        <begin position="367"/>
        <end position="407"/>
    </location>
</feature>
<name>A0AAD7IFX7_9AGAR</name>
<feature type="region of interest" description="Disordered" evidence="1">
    <location>
        <begin position="953"/>
        <end position="983"/>
    </location>
</feature>
<sequence>MPFLFYAERVGHRDEPCQPWEGTRGDWYDLSAEEARGLLPFPDSPLDNKGNDPEATLTVDLETHREAHSKRVPIARTGPPLYSIPRDLAGSSTNPLYGDNGSWHYCTSAHDVFLGPAARPAACRSTSPFFVRTVWASSSGHPAPSWSTIDTDMECWSIQTLQFAVQSLCHYAHKPVNASIAADLEAWAIKMTVACPYVKDAKTAAARELASAPDGRALYQQRQLAKRRKLNPVSDSAEELSSSQAVAGPSHNVDLSELPDDPMPDFHSASPPPPPPQELPPAGRGARVKRKTWKLLEQLPETPLIIEEAPVEPTPEPAPESVSTWVWKALRTSMNSFGLYREYPSMPTYNPDDSLAITDLSDIPAATTRSNTATSPAARTPFTSVSDKPITPPEKVPDSAQPTPPETGPFRNTSIFGLMNWQWTGSATKSVEEMDKLVDFLKSDQFVKEDIRDFDVKRETAAFDVFLASPSEAARDGWKQVSVDISVPDGQPHDSEADAPIFSVPGLHYRPIVEVIKSAIHNAGARCFHYTPFKQFWVPSPDSPPQRIFDEIYSSDAMVEAHTTLHKQPPEPGCTLERVVLSLMWWSDSTHLASFGDASLWPLYLFFGNQSKWLRVKPRSDLCHHVAYFPKLPDSFHDFFAKLTGKPPSPELLTHCRRELMHKIWHLLLDDEFLHAYEHGIVIECEDGISRRFYPRIFTYSADYPEKVLLATIRNLGKSPCPRCTLPKDQIHDLGTVFDDTRREKLAREDTPIRRGRIERVRRWIYEWGYSIKSAAAEHYLQPLSETPTVNAFSARLSKFNFNPFRMLVPDFMHEFELGVFKAFFIHILRILFAQGGACVSNLDRRFRLIPTFGQATIRRFTSNTSLLKKMAAWNYQSILICAIPVIDGLLPEPWNSEILDLFFVLAEWHSLAKLKLHTESSIPLLRKANKEMGRLLRCFKNTICPQFSTKELPSEQAARGRRQAKKAARGKKGKAPTVAQPSVKTTANAKEYNLSTYKLHSLGDYVPTILLFGTSDSYSTQPGELEHRRVKRFYARTNKNRAVRQMTQLERRESALRRIHTRR</sequence>
<comment type="caution">
    <text evidence="2">The sequence shown here is derived from an EMBL/GenBank/DDBJ whole genome shotgun (WGS) entry which is preliminary data.</text>
</comment>
<evidence type="ECO:0000256" key="1">
    <source>
        <dbReference type="SAM" id="MobiDB-lite"/>
    </source>
</evidence>
<dbReference type="EMBL" id="JARJLG010000119">
    <property type="protein sequence ID" value="KAJ7742183.1"/>
    <property type="molecule type" value="Genomic_DNA"/>
</dbReference>
<accession>A0AAD7IFX7</accession>
<proteinExistence type="predicted"/>
<dbReference type="Pfam" id="PF18759">
    <property type="entry name" value="Plavaka"/>
    <property type="match status" value="1"/>
</dbReference>
<dbReference type="InterPro" id="IPR041078">
    <property type="entry name" value="Plavaka"/>
</dbReference>
<reference evidence="2" key="1">
    <citation type="submission" date="2023-03" db="EMBL/GenBank/DDBJ databases">
        <title>Massive genome expansion in bonnet fungi (Mycena s.s.) driven by repeated elements and novel gene families across ecological guilds.</title>
        <authorList>
            <consortium name="Lawrence Berkeley National Laboratory"/>
            <person name="Harder C.B."/>
            <person name="Miyauchi S."/>
            <person name="Viragh M."/>
            <person name="Kuo A."/>
            <person name="Thoen E."/>
            <person name="Andreopoulos B."/>
            <person name="Lu D."/>
            <person name="Skrede I."/>
            <person name="Drula E."/>
            <person name="Henrissat B."/>
            <person name="Morin E."/>
            <person name="Kohler A."/>
            <person name="Barry K."/>
            <person name="LaButti K."/>
            <person name="Morin E."/>
            <person name="Salamov A."/>
            <person name="Lipzen A."/>
            <person name="Mereny Z."/>
            <person name="Hegedus B."/>
            <person name="Baldrian P."/>
            <person name="Stursova M."/>
            <person name="Weitz H."/>
            <person name="Taylor A."/>
            <person name="Grigoriev I.V."/>
            <person name="Nagy L.G."/>
            <person name="Martin F."/>
            <person name="Kauserud H."/>
        </authorList>
    </citation>
    <scope>NUCLEOTIDE SEQUENCE</scope>
    <source>
        <strain evidence="2">CBHHK188m</strain>
    </source>
</reference>
<dbReference type="AlphaFoldDB" id="A0AAD7IFX7"/>
<feature type="compositionally biased region" description="Polar residues" evidence="1">
    <location>
        <begin position="367"/>
        <end position="386"/>
    </location>
</feature>
<feature type="compositionally biased region" description="Pro residues" evidence="1">
    <location>
        <begin position="270"/>
        <end position="279"/>
    </location>
</feature>
<organism evidence="2 3">
    <name type="scientific">Mycena maculata</name>
    <dbReference type="NCBI Taxonomy" id="230809"/>
    <lineage>
        <taxon>Eukaryota</taxon>
        <taxon>Fungi</taxon>
        <taxon>Dikarya</taxon>
        <taxon>Basidiomycota</taxon>
        <taxon>Agaricomycotina</taxon>
        <taxon>Agaricomycetes</taxon>
        <taxon>Agaricomycetidae</taxon>
        <taxon>Agaricales</taxon>
        <taxon>Marasmiineae</taxon>
        <taxon>Mycenaceae</taxon>
        <taxon>Mycena</taxon>
    </lineage>
</organism>
<protein>
    <submittedName>
        <fullName evidence="2">Uncharacterized protein</fullName>
    </submittedName>
</protein>
<evidence type="ECO:0000313" key="3">
    <source>
        <dbReference type="Proteomes" id="UP001215280"/>
    </source>
</evidence>
<gene>
    <name evidence="2" type="ORF">DFH07DRAFT_964704</name>
</gene>
<feature type="compositionally biased region" description="Basic residues" evidence="1">
    <location>
        <begin position="960"/>
        <end position="975"/>
    </location>
</feature>
<evidence type="ECO:0000313" key="2">
    <source>
        <dbReference type="EMBL" id="KAJ7742183.1"/>
    </source>
</evidence>
<feature type="region of interest" description="Disordered" evidence="1">
    <location>
        <begin position="222"/>
        <end position="288"/>
    </location>
</feature>